<dbReference type="Proteomes" id="UP000076586">
    <property type="component" value="Unassembled WGS sequence"/>
</dbReference>
<dbReference type="Gene3D" id="3.30.160.150">
    <property type="entry name" value="Lipoprotein like domain"/>
    <property type="match status" value="1"/>
</dbReference>
<protein>
    <submittedName>
        <fullName evidence="1">Lipopolysaccharide-assembly</fullName>
    </submittedName>
</protein>
<sequence>MPYSSKHICSKSGCFRFLAVICIGLLVNACSISYKFNGSSIDYTKTKTITIADFPNNATLVYPQLASKLNTALKDFFNRRTKLQQVKRNGDMQIEGEITDYRLTPLSIQANALAAQTQLTMTVRFKYTNTKNPKDDLETTLSASQTFDSSKMLTAVQEALADEMVKEITEKIYNQTVARW</sequence>
<name>A0A170ZMQ2_9BACT</name>
<dbReference type="OrthoDB" id="9790776at2"/>
<dbReference type="RefSeq" id="WP_068703499.1">
    <property type="nucleotide sequence ID" value="NZ_BDCR01000003.1"/>
</dbReference>
<evidence type="ECO:0000313" key="1">
    <source>
        <dbReference type="EMBL" id="GAT62831.1"/>
    </source>
</evidence>
<dbReference type="GO" id="GO:0019867">
    <property type="term" value="C:outer membrane"/>
    <property type="evidence" value="ECO:0007669"/>
    <property type="project" value="InterPro"/>
</dbReference>
<organism evidence="1 2">
    <name type="scientific">Paludibacter jiangxiensis</name>
    <dbReference type="NCBI Taxonomy" id="681398"/>
    <lineage>
        <taxon>Bacteria</taxon>
        <taxon>Pseudomonadati</taxon>
        <taxon>Bacteroidota</taxon>
        <taxon>Bacteroidia</taxon>
        <taxon>Bacteroidales</taxon>
        <taxon>Paludibacteraceae</taxon>
        <taxon>Paludibacter</taxon>
    </lineage>
</organism>
<dbReference type="EMBL" id="BDCR01000003">
    <property type="protein sequence ID" value="GAT62831.1"/>
    <property type="molecule type" value="Genomic_DNA"/>
</dbReference>
<reference evidence="2" key="2">
    <citation type="journal article" date="2017" name="Genome Announc.">
        <title>Draft genome sequence of Paludibacter jiangxiensis NM7(T), a propionate-producing fermentative bacterium.</title>
        <authorList>
            <person name="Qiu Y.-L."/>
            <person name="Tourlousse D.M."/>
            <person name="Matsuura N."/>
            <person name="Ohashi A."/>
            <person name="Sekiguchi Y."/>
        </authorList>
    </citation>
    <scope>NUCLEOTIDE SEQUENCE [LARGE SCALE GENOMIC DNA]</scope>
    <source>
        <strain evidence="2">NM7</strain>
    </source>
</reference>
<accession>A0A170ZMQ2</accession>
<dbReference type="InterPro" id="IPR007485">
    <property type="entry name" value="LPS_assembly_LptE"/>
</dbReference>
<dbReference type="AlphaFoldDB" id="A0A170ZMQ2"/>
<comment type="caution">
    <text evidence="1">The sequence shown here is derived from an EMBL/GenBank/DDBJ whole genome shotgun (WGS) entry which is preliminary data.</text>
</comment>
<evidence type="ECO:0000313" key="2">
    <source>
        <dbReference type="Proteomes" id="UP000076586"/>
    </source>
</evidence>
<keyword evidence="2" id="KW-1185">Reference proteome</keyword>
<dbReference type="GO" id="GO:0043165">
    <property type="term" value="P:Gram-negative-bacterium-type cell outer membrane assembly"/>
    <property type="evidence" value="ECO:0007669"/>
    <property type="project" value="InterPro"/>
</dbReference>
<dbReference type="STRING" id="681398.PJIAN_3141"/>
<gene>
    <name evidence="1" type="ORF">PJIAN_3141</name>
</gene>
<proteinExistence type="predicted"/>
<dbReference type="Pfam" id="PF04390">
    <property type="entry name" value="LptE"/>
    <property type="match status" value="1"/>
</dbReference>
<reference evidence="2" key="1">
    <citation type="submission" date="2016-04" db="EMBL/GenBank/DDBJ databases">
        <title>Draft genome sequence of Paludibacter jiangxiensis strain NM7.</title>
        <authorList>
            <person name="Qiu Y."/>
            <person name="Matsuura N."/>
            <person name="Ohashi A."/>
            <person name="Tourlousse M.D."/>
            <person name="Sekiguchi Y."/>
        </authorList>
    </citation>
    <scope>NUCLEOTIDE SEQUENCE [LARGE SCALE GENOMIC DNA]</scope>
    <source>
        <strain evidence="2">NM7</strain>
    </source>
</reference>